<evidence type="ECO:0000256" key="2">
    <source>
        <dbReference type="ARBA" id="ARBA00023082"/>
    </source>
</evidence>
<dbReference type="NCBIfam" id="TIGR02937">
    <property type="entry name" value="sigma70-ECF"/>
    <property type="match status" value="1"/>
</dbReference>
<keyword evidence="6" id="KW-1185">Reference proteome</keyword>
<dbReference type="PANTHER" id="PTHR43133">
    <property type="entry name" value="RNA POLYMERASE ECF-TYPE SIGMA FACTO"/>
    <property type="match status" value="1"/>
</dbReference>
<evidence type="ECO:0000313" key="5">
    <source>
        <dbReference type="EMBL" id="MFO3667740.1"/>
    </source>
</evidence>
<proteinExistence type="predicted"/>
<dbReference type="PANTHER" id="PTHR43133:SF46">
    <property type="entry name" value="RNA POLYMERASE SIGMA-70 FACTOR ECF SUBFAMILY"/>
    <property type="match status" value="1"/>
</dbReference>
<dbReference type="Proteomes" id="UP001637994">
    <property type="component" value="Unassembled WGS sequence"/>
</dbReference>
<dbReference type="InterPro" id="IPR013325">
    <property type="entry name" value="RNA_pol_sigma_r2"/>
</dbReference>
<evidence type="ECO:0000313" key="6">
    <source>
        <dbReference type="Proteomes" id="UP001637994"/>
    </source>
</evidence>
<evidence type="ECO:0000256" key="3">
    <source>
        <dbReference type="ARBA" id="ARBA00023163"/>
    </source>
</evidence>
<keyword evidence="3" id="KW-0804">Transcription</keyword>
<protein>
    <submittedName>
        <fullName evidence="5">RNA polymerase sigma factor</fullName>
    </submittedName>
</protein>
<dbReference type="InterPro" id="IPR007627">
    <property type="entry name" value="RNA_pol_sigma70_r2"/>
</dbReference>
<dbReference type="SUPFAM" id="SSF88946">
    <property type="entry name" value="Sigma2 domain of RNA polymerase sigma factors"/>
    <property type="match status" value="1"/>
</dbReference>
<organism evidence="5 6">
    <name type="scientific">Anaerococcus kampingae</name>
    <dbReference type="NCBI Taxonomy" id="3115614"/>
    <lineage>
        <taxon>Bacteria</taxon>
        <taxon>Bacillati</taxon>
        <taxon>Bacillota</taxon>
        <taxon>Tissierellia</taxon>
        <taxon>Tissierellales</taxon>
        <taxon>Peptoniphilaceae</taxon>
        <taxon>Anaerococcus</taxon>
    </lineage>
</organism>
<dbReference type="InterPro" id="IPR039425">
    <property type="entry name" value="RNA_pol_sigma-70-like"/>
</dbReference>
<accession>A0ABW9MJ30</accession>
<dbReference type="InterPro" id="IPR014284">
    <property type="entry name" value="RNA_pol_sigma-70_dom"/>
</dbReference>
<reference evidence="5 6" key="1">
    <citation type="journal article" date="2025" name="Anaerobe">
        <title>Description of Anaerococcus kampingiae sp. nov., Anaerococcus groningensis sp. nov., Anaerococcus martiniensis sp. nov., and Anaerococcus cruorum sp. nov., isolated from human clinical specimens.</title>
        <authorList>
            <person name="Boiten K.E."/>
            <person name="Meijer J."/>
            <person name="van Wezel E.M."/>
            <person name="Veloo A.C.M."/>
        </authorList>
    </citation>
    <scope>NUCLEOTIDE SEQUENCE [LARGE SCALE GENOMIC DNA]</scope>
    <source>
        <strain evidence="5 6">ENR0874</strain>
    </source>
</reference>
<dbReference type="RefSeq" id="WP_265238308.1">
    <property type="nucleotide sequence ID" value="NZ_JBGMEF010000032.1"/>
</dbReference>
<dbReference type="EMBL" id="JBGMEF010000032">
    <property type="protein sequence ID" value="MFO3667740.1"/>
    <property type="molecule type" value="Genomic_DNA"/>
</dbReference>
<keyword evidence="1" id="KW-0805">Transcription regulation</keyword>
<evidence type="ECO:0000259" key="4">
    <source>
        <dbReference type="Pfam" id="PF04542"/>
    </source>
</evidence>
<name>A0ABW9MJ30_9FIRM</name>
<dbReference type="Gene3D" id="1.10.1740.10">
    <property type="match status" value="1"/>
</dbReference>
<evidence type="ECO:0000256" key="1">
    <source>
        <dbReference type="ARBA" id="ARBA00023015"/>
    </source>
</evidence>
<comment type="caution">
    <text evidence="5">The sequence shown here is derived from an EMBL/GenBank/DDBJ whole genome shotgun (WGS) entry which is preliminary data.</text>
</comment>
<feature type="domain" description="RNA polymerase sigma-70 region 2" evidence="4">
    <location>
        <begin position="6"/>
        <end position="72"/>
    </location>
</feature>
<keyword evidence="2" id="KW-0731">Sigma factor</keyword>
<sequence>MDFAKIYEDYNKDVYRFTLIICSNSDLAIDICHETFAKALDKIDKFDWSVDIRAWLFTIARNCLYDYYRKNKMIKFCEKDNYLWIKY</sequence>
<dbReference type="Pfam" id="PF04542">
    <property type="entry name" value="Sigma70_r2"/>
    <property type="match status" value="1"/>
</dbReference>
<gene>
    <name evidence="5" type="ORF">ACCQ42_08155</name>
</gene>